<accession>A0A8G1W0V1</accession>
<evidence type="ECO:0000256" key="1">
    <source>
        <dbReference type="SAM" id="SignalP"/>
    </source>
</evidence>
<dbReference type="AlphaFoldDB" id="A0A8G1W0V1"/>
<dbReference type="Proteomes" id="UP000249789">
    <property type="component" value="Unassembled WGS sequence"/>
</dbReference>
<protein>
    <recommendedName>
        <fullName evidence="4">Secreted protein</fullName>
    </recommendedName>
</protein>
<proteinExistence type="predicted"/>
<keyword evidence="3" id="KW-1185">Reference proteome</keyword>
<sequence length="112" mass="12505">MPVWSSVSGAVPYHPYFFRSFSLLTTLILTFLLRPASGKADGGEKSRTTLNFFPFSFSASSCVVGASARRRSNQQFHREMFEHLWVSSEAHSKFVGYILSLSLCGPHDAHNC</sequence>
<organism evidence="2 3">
    <name type="scientific">Aspergillus fijiensis CBS 313.89</name>
    <dbReference type="NCBI Taxonomy" id="1448319"/>
    <lineage>
        <taxon>Eukaryota</taxon>
        <taxon>Fungi</taxon>
        <taxon>Dikarya</taxon>
        <taxon>Ascomycota</taxon>
        <taxon>Pezizomycotina</taxon>
        <taxon>Eurotiomycetes</taxon>
        <taxon>Eurotiomycetidae</taxon>
        <taxon>Eurotiales</taxon>
        <taxon>Aspergillaceae</taxon>
        <taxon>Aspergillus</taxon>
    </lineage>
</organism>
<feature type="signal peptide" evidence="1">
    <location>
        <begin position="1"/>
        <end position="38"/>
    </location>
</feature>
<evidence type="ECO:0000313" key="3">
    <source>
        <dbReference type="Proteomes" id="UP000249789"/>
    </source>
</evidence>
<dbReference type="VEuPathDB" id="FungiDB:BO72DRAFT_35876"/>
<name>A0A8G1W0V1_9EURO</name>
<evidence type="ECO:0008006" key="4">
    <source>
        <dbReference type="Google" id="ProtNLM"/>
    </source>
</evidence>
<evidence type="ECO:0000313" key="2">
    <source>
        <dbReference type="EMBL" id="RAK79757.1"/>
    </source>
</evidence>
<dbReference type="GeneID" id="63858072"/>
<gene>
    <name evidence="2" type="ORF">BO72DRAFT_35876</name>
</gene>
<feature type="chain" id="PRO_5034288350" description="Secreted protein" evidence="1">
    <location>
        <begin position="39"/>
        <end position="112"/>
    </location>
</feature>
<reference evidence="2 3" key="1">
    <citation type="submission" date="2018-02" db="EMBL/GenBank/DDBJ databases">
        <title>The genomes of Aspergillus section Nigri reveals drivers in fungal speciation.</title>
        <authorList>
            <consortium name="DOE Joint Genome Institute"/>
            <person name="Vesth T.C."/>
            <person name="Nybo J."/>
            <person name="Theobald S."/>
            <person name="Brandl J."/>
            <person name="Frisvad J.C."/>
            <person name="Nielsen K.F."/>
            <person name="Lyhne E.K."/>
            <person name="Kogle M.E."/>
            <person name="Kuo A."/>
            <person name="Riley R."/>
            <person name="Clum A."/>
            <person name="Nolan M."/>
            <person name="Lipzen A."/>
            <person name="Salamov A."/>
            <person name="Henrissat B."/>
            <person name="Wiebenga A."/>
            <person name="De vries R.P."/>
            <person name="Grigoriev I.V."/>
            <person name="Mortensen U.H."/>
            <person name="Andersen M.R."/>
            <person name="Baker S.E."/>
        </authorList>
    </citation>
    <scope>NUCLEOTIDE SEQUENCE [LARGE SCALE GENOMIC DNA]</scope>
    <source>
        <strain evidence="2 3">CBS 313.89</strain>
    </source>
</reference>
<dbReference type="EMBL" id="KZ824632">
    <property type="protein sequence ID" value="RAK79757.1"/>
    <property type="molecule type" value="Genomic_DNA"/>
</dbReference>
<dbReference type="RefSeq" id="XP_040803767.1">
    <property type="nucleotide sequence ID" value="XM_040940739.1"/>
</dbReference>
<keyword evidence="1" id="KW-0732">Signal</keyword>